<keyword evidence="3" id="KW-1185">Reference proteome</keyword>
<feature type="compositionally biased region" description="Polar residues" evidence="1">
    <location>
        <begin position="355"/>
        <end position="369"/>
    </location>
</feature>
<proteinExistence type="predicted"/>
<feature type="region of interest" description="Disordered" evidence="1">
    <location>
        <begin position="85"/>
        <end position="126"/>
    </location>
</feature>
<evidence type="ECO:0000313" key="2">
    <source>
        <dbReference type="EMBL" id="KAF2862285.1"/>
    </source>
</evidence>
<dbReference type="OrthoDB" id="5426191at2759"/>
<dbReference type="Proteomes" id="UP000799421">
    <property type="component" value="Unassembled WGS sequence"/>
</dbReference>
<evidence type="ECO:0000313" key="3">
    <source>
        <dbReference type="Proteomes" id="UP000799421"/>
    </source>
</evidence>
<feature type="compositionally biased region" description="Polar residues" evidence="1">
    <location>
        <begin position="85"/>
        <end position="101"/>
    </location>
</feature>
<name>A0A6A7C5P0_9PEZI</name>
<dbReference type="AlphaFoldDB" id="A0A6A7C5P0"/>
<sequence>MASTVEAASLSLITDIAEHPPLTPDLTTTLPLQPLVFYIVRVPGSPDVFLTPMKPRAKVVSAEDVQSSFYYVHFHHEDDILFYESSSTKQDVPDSTTTLPSETKRKPLSSRIDPPQRPNPSTDFSWQSDAGIAVVNDFKSGVPRRPLPPIPDDRLPSAATHKPRASDGKLQGGLEDSTVTLIRRDPATGRQWNIATIHDPPVQEVSSMRLGSESRTKKSGAPLYLDIVNPAYQQFVDQDCAATDNDSSMAESASPKHVFRRRLYMPGSRLADQQFGHRRLQSDILGVKSRSRWHTRSDSTGNASLSYIRPKGYSFTSPWEGTCEFKTSATGNALKCRHSYGQVSVQISELRFNLPSASHPDSSTSPNSTRRARKYSREDSGKTPTIVVDDHGRVDVSLGQEKAGGGFGGKQAKLGKLIIEPAGFSMLDLLVAANLGLWWRAYEKTGRLA</sequence>
<evidence type="ECO:0000256" key="1">
    <source>
        <dbReference type="SAM" id="MobiDB-lite"/>
    </source>
</evidence>
<accession>A0A6A7C5P0</accession>
<gene>
    <name evidence="2" type="ORF">K470DRAFT_298828</name>
</gene>
<feature type="region of interest" description="Disordered" evidence="1">
    <location>
        <begin position="354"/>
        <end position="387"/>
    </location>
</feature>
<feature type="region of interest" description="Disordered" evidence="1">
    <location>
        <begin position="138"/>
        <end position="172"/>
    </location>
</feature>
<dbReference type="EMBL" id="MU005967">
    <property type="protein sequence ID" value="KAF2862285.1"/>
    <property type="molecule type" value="Genomic_DNA"/>
</dbReference>
<organism evidence="2 3">
    <name type="scientific">Piedraia hortae CBS 480.64</name>
    <dbReference type="NCBI Taxonomy" id="1314780"/>
    <lineage>
        <taxon>Eukaryota</taxon>
        <taxon>Fungi</taxon>
        <taxon>Dikarya</taxon>
        <taxon>Ascomycota</taxon>
        <taxon>Pezizomycotina</taxon>
        <taxon>Dothideomycetes</taxon>
        <taxon>Dothideomycetidae</taxon>
        <taxon>Capnodiales</taxon>
        <taxon>Piedraiaceae</taxon>
        <taxon>Piedraia</taxon>
    </lineage>
</organism>
<protein>
    <recommendedName>
        <fullName evidence="4">Oxidoreductase-like protein</fullName>
    </recommendedName>
</protein>
<reference evidence="2" key="1">
    <citation type="journal article" date="2020" name="Stud. Mycol.">
        <title>101 Dothideomycetes genomes: a test case for predicting lifestyles and emergence of pathogens.</title>
        <authorList>
            <person name="Haridas S."/>
            <person name="Albert R."/>
            <person name="Binder M."/>
            <person name="Bloem J."/>
            <person name="Labutti K."/>
            <person name="Salamov A."/>
            <person name="Andreopoulos B."/>
            <person name="Baker S."/>
            <person name="Barry K."/>
            <person name="Bills G."/>
            <person name="Bluhm B."/>
            <person name="Cannon C."/>
            <person name="Castanera R."/>
            <person name="Culley D."/>
            <person name="Daum C."/>
            <person name="Ezra D."/>
            <person name="Gonzalez J."/>
            <person name="Henrissat B."/>
            <person name="Kuo A."/>
            <person name="Liang C."/>
            <person name="Lipzen A."/>
            <person name="Lutzoni F."/>
            <person name="Magnuson J."/>
            <person name="Mondo S."/>
            <person name="Nolan M."/>
            <person name="Ohm R."/>
            <person name="Pangilinan J."/>
            <person name="Park H.-J."/>
            <person name="Ramirez L."/>
            <person name="Alfaro M."/>
            <person name="Sun H."/>
            <person name="Tritt A."/>
            <person name="Yoshinaga Y."/>
            <person name="Zwiers L.-H."/>
            <person name="Turgeon B."/>
            <person name="Goodwin S."/>
            <person name="Spatafora J."/>
            <person name="Crous P."/>
            <person name="Grigoriev I."/>
        </authorList>
    </citation>
    <scope>NUCLEOTIDE SEQUENCE</scope>
    <source>
        <strain evidence="2">CBS 480.64</strain>
    </source>
</reference>
<evidence type="ECO:0008006" key="4">
    <source>
        <dbReference type="Google" id="ProtNLM"/>
    </source>
</evidence>